<dbReference type="InterPro" id="IPR002937">
    <property type="entry name" value="Amino_oxidase"/>
</dbReference>
<dbReference type="InterPro" id="IPR036188">
    <property type="entry name" value="FAD/NAD-bd_sf"/>
</dbReference>
<dbReference type="Proteomes" id="UP000000739">
    <property type="component" value="Chromosome"/>
</dbReference>
<dbReference type="PANTHER" id="PTHR43734:SF1">
    <property type="entry name" value="PHYTOENE DESATURASE"/>
    <property type="match status" value="1"/>
</dbReference>
<dbReference type="EMBL" id="CP001322">
    <property type="protein sequence ID" value="ACL05025.1"/>
    <property type="molecule type" value="Genomic_DNA"/>
</dbReference>
<comment type="similarity">
    <text evidence="1">Belongs to the carotenoid/retinoid oxidoreductase family.</text>
</comment>
<dbReference type="Pfam" id="PF01593">
    <property type="entry name" value="Amino_oxidase"/>
    <property type="match status" value="1"/>
</dbReference>
<organism evidence="3 4">
    <name type="scientific">Desulfatibacillum aliphaticivorans</name>
    <dbReference type="NCBI Taxonomy" id="218208"/>
    <lineage>
        <taxon>Bacteria</taxon>
        <taxon>Pseudomonadati</taxon>
        <taxon>Thermodesulfobacteriota</taxon>
        <taxon>Desulfobacteria</taxon>
        <taxon>Desulfobacterales</taxon>
        <taxon>Desulfatibacillaceae</taxon>
        <taxon>Desulfatibacillum</taxon>
    </lineage>
</organism>
<accession>B8FJ98</accession>
<evidence type="ECO:0000259" key="2">
    <source>
        <dbReference type="Pfam" id="PF01593"/>
    </source>
</evidence>
<dbReference type="GO" id="GO:0016491">
    <property type="term" value="F:oxidoreductase activity"/>
    <property type="evidence" value="ECO:0007669"/>
    <property type="project" value="InterPro"/>
</dbReference>
<dbReference type="AlphaFoldDB" id="B8FJ98"/>
<sequence length="510" mass="56901">MMDQNKYDAIIIGAGVGGLTVGSLLAKHGKKVLILEQNDRVGGRALSVAGEEITKRGAQWYKDILETQYTYVASSEPELEELVKSGMLNGYVLDVGYHALSMNGNAYLYDFVQQIDGIDGVKMNGSHYGTYYKGEFYMDLIGSQPVDPRYVEIAEREKIPFYKYYTTPYKLNDEQIDELEKVSLQQWGEEMGLTKNDILWNNLCSVSTLFSTINNPDDISIGDIFRFFKHAVSPKLEKGLCEYVGGFVSGGVMEWSKAVARKYQELGGELSLETRVREVVIENGRATGVIAENGSGEMKVYQAEAVVSNVPAQDSFKFMDKSHFPGDWAQKTETMYGYGSYVPYWGLNSLAMPEEHATRNYKNSCVLPKEEGFDYDVYICWSIQSALDPSVAPDGKYLYTAYLPLTESEAKNKVLVDKIVKRLPDFMEEIYPGFKKTIDWKLDLMCWKLEGVAKSVSQAGTQKVPVKSPHVEGLYFAGDTAKGYGVAMDCACTSGMICASEMLGVDFGVR</sequence>
<dbReference type="RefSeq" id="WP_015948083.1">
    <property type="nucleotide sequence ID" value="NC_011768.1"/>
</dbReference>
<evidence type="ECO:0000313" key="3">
    <source>
        <dbReference type="EMBL" id="ACL05025.1"/>
    </source>
</evidence>
<evidence type="ECO:0000256" key="1">
    <source>
        <dbReference type="ARBA" id="ARBA00006046"/>
    </source>
</evidence>
<evidence type="ECO:0000313" key="4">
    <source>
        <dbReference type="Proteomes" id="UP000000739"/>
    </source>
</evidence>
<proteinExistence type="inferred from homology"/>
<feature type="domain" description="Amine oxidase" evidence="2">
    <location>
        <begin position="17"/>
        <end position="503"/>
    </location>
</feature>
<dbReference type="SUPFAM" id="SSF51905">
    <property type="entry name" value="FAD/NAD(P)-binding domain"/>
    <property type="match status" value="1"/>
</dbReference>
<dbReference type="Gene3D" id="3.50.50.60">
    <property type="entry name" value="FAD/NAD(P)-binding domain"/>
    <property type="match status" value="2"/>
</dbReference>
<protein>
    <submittedName>
        <fullName evidence="3">Amine oxidase</fullName>
    </submittedName>
</protein>
<dbReference type="HOGENOM" id="CLU_562460_0_0_7"/>
<dbReference type="eggNOG" id="COG1233">
    <property type="taxonomic scope" value="Bacteria"/>
</dbReference>
<keyword evidence="4" id="KW-1185">Reference proteome</keyword>
<name>B8FJ98_DESAL</name>
<dbReference type="KEGG" id="dal:Dalk_3336"/>
<gene>
    <name evidence="3" type="ordered locus">Dalk_3336</name>
</gene>
<dbReference type="PANTHER" id="PTHR43734">
    <property type="entry name" value="PHYTOENE DESATURASE"/>
    <property type="match status" value="1"/>
</dbReference>
<reference evidence="3 4" key="1">
    <citation type="journal article" date="2012" name="Environ. Microbiol.">
        <title>The genome sequence of Desulfatibacillum alkenivorans AK-01: a blueprint for anaerobic alkane oxidation.</title>
        <authorList>
            <person name="Callaghan A.V."/>
            <person name="Morris B.E."/>
            <person name="Pereira I.A."/>
            <person name="McInerney M.J."/>
            <person name="Austin R.N."/>
            <person name="Groves J.T."/>
            <person name="Kukor J.J."/>
            <person name="Suflita J.M."/>
            <person name="Young L.Y."/>
            <person name="Zylstra G.J."/>
            <person name="Wawrik B."/>
        </authorList>
    </citation>
    <scope>NUCLEOTIDE SEQUENCE [LARGE SCALE GENOMIC DNA]</scope>
    <source>
        <strain evidence="3 4">AK-01</strain>
    </source>
</reference>